<feature type="compositionally biased region" description="Polar residues" evidence="12">
    <location>
        <begin position="2267"/>
        <end position="2294"/>
    </location>
</feature>
<dbReference type="EMBL" id="UHIC01000001">
    <property type="protein sequence ID" value="SUO95348.1"/>
    <property type="molecule type" value="Genomic_DNA"/>
</dbReference>
<name>A0A380MSS7_9GAMM</name>
<dbReference type="OrthoDB" id="9803176at2"/>
<protein>
    <recommendedName>
        <fullName evidence="3">Chemotaxis protein CheA</fullName>
        <ecNumber evidence="2">2.7.13.3</ecNumber>
    </recommendedName>
</protein>
<evidence type="ECO:0000259" key="16">
    <source>
        <dbReference type="PROSITE" id="PS50894"/>
    </source>
</evidence>
<dbReference type="InterPro" id="IPR004105">
    <property type="entry name" value="CheA-like_dim"/>
</dbReference>
<evidence type="ECO:0000259" key="15">
    <source>
        <dbReference type="PROSITE" id="PS50851"/>
    </source>
</evidence>
<feature type="domain" description="HPt" evidence="16">
    <location>
        <begin position="1880"/>
        <end position="1984"/>
    </location>
</feature>
<dbReference type="PROSITE" id="PS50110">
    <property type="entry name" value="RESPONSE_REGULATORY"/>
    <property type="match status" value="1"/>
</dbReference>
<evidence type="ECO:0000256" key="3">
    <source>
        <dbReference type="ARBA" id="ARBA00021495"/>
    </source>
</evidence>
<dbReference type="Pfam" id="PF00072">
    <property type="entry name" value="Response_reg"/>
    <property type="match status" value="1"/>
</dbReference>
<keyword evidence="5 17" id="KW-0808">Transferase</keyword>
<evidence type="ECO:0000259" key="13">
    <source>
        <dbReference type="PROSITE" id="PS50109"/>
    </source>
</evidence>
<keyword evidence="11" id="KW-0175">Coiled coil</keyword>
<feature type="domain" description="CheW-like" evidence="15">
    <location>
        <begin position="2636"/>
        <end position="2774"/>
    </location>
</feature>
<feature type="coiled-coil region" evidence="11">
    <location>
        <begin position="883"/>
        <end position="910"/>
    </location>
</feature>
<feature type="region of interest" description="Disordered" evidence="12">
    <location>
        <begin position="388"/>
        <end position="407"/>
    </location>
</feature>
<dbReference type="InterPro" id="IPR003594">
    <property type="entry name" value="HATPase_dom"/>
</dbReference>
<evidence type="ECO:0000259" key="14">
    <source>
        <dbReference type="PROSITE" id="PS50110"/>
    </source>
</evidence>
<dbReference type="PANTHER" id="PTHR43395">
    <property type="entry name" value="SENSOR HISTIDINE KINASE CHEA"/>
    <property type="match status" value="1"/>
</dbReference>
<evidence type="ECO:0000256" key="7">
    <source>
        <dbReference type="ARBA" id="ARBA00023012"/>
    </source>
</evidence>
<dbReference type="CDD" id="cd00088">
    <property type="entry name" value="HPT"/>
    <property type="match status" value="4"/>
</dbReference>
<dbReference type="InterPro" id="IPR036061">
    <property type="entry name" value="CheW-like_dom_sf"/>
</dbReference>
<evidence type="ECO:0000256" key="10">
    <source>
        <dbReference type="PROSITE-ProRule" id="PRU00169"/>
    </source>
</evidence>
<dbReference type="GO" id="GO:0005737">
    <property type="term" value="C:cytoplasm"/>
    <property type="evidence" value="ECO:0007669"/>
    <property type="project" value="InterPro"/>
</dbReference>
<dbReference type="Gene3D" id="2.30.30.40">
    <property type="entry name" value="SH3 Domains"/>
    <property type="match status" value="1"/>
</dbReference>
<evidence type="ECO:0000256" key="8">
    <source>
        <dbReference type="ARBA" id="ARBA00035100"/>
    </source>
</evidence>
<evidence type="ECO:0000256" key="2">
    <source>
        <dbReference type="ARBA" id="ARBA00012438"/>
    </source>
</evidence>
<gene>
    <name evidence="17" type="primary">cheA_2</name>
    <name evidence="17" type="ORF">NCTC13337_01247</name>
</gene>
<dbReference type="SMART" id="SM00073">
    <property type="entry name" value="HPT"/>
    <property type="match status" value="4"/>
</dbReference>
<organism evidence="17 18">
    <name type="scientific">Suttonella ornithocola</name>
    <dbReference type="NCBI Taxonomy" id="279832"/>
    <lineage>
        <taxon>Bacteria</taxon>
        <taxon>Pseudomonadati</taxon>
        <taxon>Pseudomonadota</taxon>
        <taxon>Gammaproteobacteria</taxon>
        <taxon>Cardiobacteriales</taxon>
        <taxon>Cardiobacteriaceae</taxon>
        <taxon>Suttonella</taxon>
    </lineage>
</organism>
<feature type="modified residue" description="Phosphohistidine" evidence="9">
    <location>
        <position position="1927"/>
    </location>
</feature>
<dbReference type="CDD" id="cd17546">
    <property type="entry name" value="REC_hyHK_CKI1_RcsC-like"/>
    <property type="match status" value="1"/>
</dbReference>
<dbReference type="InterPro" id="IPR001789">
    <property type="entry name" value="Sig_transdc_resp-reg_receiver"/>
</dbReference>
<evidence type="ECO:0000256" key="6">
    <source>
        <dbReference type="ARBA" id="ARBA00022777"/>
    </source>
</evidence>
<feature type="modified residue" description="Phosphohistidine" evidence="9">
    <location>
        <position position="2107"/>
    </location>
</feature>
<feature type="region of interest" description="Disordered" evidence="12">
    <location>
        <begin position="142"/>
        <end position="161"/>
    </location>
</feature>
<evidence type="ECO:0000313" key="17">
    <source>
        <dbReference type="EMBL" id="SUO95348.1"/>
    </source>
</evidence>
<dbReference type="InterPro" id="IPR004358">
    <property type="entry name" value="Sig_transdc_His_kin-like_C"/>
</dbReference>
<feature type="domain" description="HPt" evidence="16">
    <location>
        <begin position="2063"/>
        <end position="2164"/>
    </location>
</feature>
<dbReference type="SUPFAM" id="SSF47226">
    <property type="entry name" value="Histidine-containing phosphotransfer domain, HPT domain"/>
    <property type="match status" value="4"/>
</dbReference>
<accession>A0A380MSS7</accession>
<dbReference type="SMART" id="SM00387">
    <property type="entry name" value="HATPase_c"/>
    <property type="match status" value="1"/>
</dbReference>
<dbReference type="Gene3D" id="3.40.50.2300">
    <property type="match status" value="1"/>
</dbReference>
<feature type="modified residue" description="4-aspartylphosphate" evidence="10">
    <location>
        <position position="2840"/>
    </location>
</feature>
<dbReference type="InterPro" id="IPR008207">
    <property type="entry name" value="Sig_transdc_His_kin_Hpt_dom"/>
</dbReference>
<feature type="domain" description="Histidine kinase" evidence="13">
    <location>
        <begin position="2498"/>
        <end position="2634"/>
    </location>
</feature>
<dbReference type="FunFam" id="3.30.565.10:FF:000016">
    <property type="entry name" value="Chemotaxis protein CheA, putative"/>
    <property type="match status" value="1"/>
</dbReference>
<dbReference type="SMART" id="SM00260">
    <property type="entry name" value="CheW"/>
    <property type="match status" value="1"/>
</dbReference>
<dbReference type="Pfam" id="PF01584">
    <property type="entry name" value="CheW"/>
    <property type="match status" value="1"/>
</dbReference>
<evidence type="ECO:0000256" key="12">
    <source>
        <dbReference type="SAM" id="MobiDB-lite"/>
    </source>
</evidence>
<dbReference type="InterPro" id="IPR011006">
    <property type="entry name" value="CheY-like_superfamily"/>
</dbReference>
<keyword evidence="18" id="KW-1185">Reference proteome</keyword>
<dbReference type="PROSITE" id="PS50894">
    <property type="entry name" value="HPT"/>
    <property type="match status" value="4"/>
</dbReference>
<dbReference type="PROSITE" id="PS50851">
    <property type="entry name" value="CHEW"/>
    <property type="match status" value="1"/>
</dbReference>
<dbReference type="PRINTS" id="PR00344">
    <property type="entry name" value="BCTRLSENSOR"/>
</dbReference>
<keyword evidence="6" id="KW-0418">Kinase</keyword>
<dbReference type="SMART" id="SM00448">
    <property type="entry name" value="REC"/>
    <property type="match status" value="1"/>
</dbReference>
<feature type="domain" description="Response regulatory" evidence="14">
    <location>
        <begin position="2791"/>
        <end position="2907"/>
    </location>
</feature>
<dbReference type="SUPFAM" id="SSF52172">
    <property type="entry name" value="CheY-like"/>
    <property type="match status" value="1"/>
</dbReference>
<feature type="modified residue" description="Phosphohistidine" evidence="9">
    <location>
        <position position="918"/>
    </location>
</feature>
<comment type="function">
    <text evidence="8">Involved in the transmission of sensory signals from the chemoreceptors to the flagellar motors. CheA is autophosphorylated; it can transfer its phosphate group to either CheB or CheY.</text>
</comment>
<dbReference type="Gene3D" id="1.20.120.160">
    <property type="entry name" value="HPT domain"/>
    <property type="match status" value="4"/>
</dbReference>
<dbReference type="GO" id="GO:0006935">
    <property type="term" value="P:chemotaxis"/>
    <property type="evidence" value="ECO:0007669"/>
    <property type="project" value="InterPro"/>
</dbReference>
<feature type="compositionally biased region" description="Polar residues" evidence="12">
    <location>
        <begin position="147"/>
        <end position="158"/>
    </location>
</feature>
<dbReference type="InterPro" id="IPR005467">
    <property type="entry name" value="His_kinase_dom"/>
</dbReference>
<keyword evidence="4 10" id="KW-0597">Phosphoprotein</keyword>
<dbReference type="Pfam" id="PF02518">
    <property type="entry name" value="HATPase_c"/>
    <property type="match status" value="1"/>
</dbReference>
<feature type="modified residue" description="Phosphohistidine" evidence="9">
    <location>
        <position position="277"/>
    </location>
</feature>
<dbReference type="PROSITE" id="PS50109">
    <property type="entry name" value="HIS_KIN"/>
    <property type="match status" value="1"/>
</dbReference>
<dbReference type="InterPro" id="IPR051315">
    <property type="entry name" value="Bact_Chemotaxis_CheA"/>
</dbReference>
<evidence type="ECO:0000256" key="11">
    <source>
        <dbReference type="SAM" id="Coils"/>
    </source>
</evidence>
<proteinExistence type="predicted"/>
<evidence type="ECO:0000256" key="5">
    <source>
        <dbReference type="ARBA" id="ARBA00022679"/>
    </source>
</evidence>
<comment type="catalytic activity">
    <reaction evidence="1">
        <text>ATP + protein L-histidine = ADP + protein N-phospho-L-histidine.</text>
        <dbReference type="EC" id="2.7.13.3"/>
    </reaction>
</comment>
<sequence length="2912" mass="323338">MHYSAIVRVANEIALGKTLQQLGRVFSELSLQTRYVPEAYSLLIDALVGAEYIFSDLADTAKTSDNDINFLRSAIVNLIKIYPISVQADTKLNELLHQSSQLHEESNEVIEETDFDELLGGLEALDENFDGVIEEQVIENAADEGLEQSSNERTVNNDSSISSSTDLLEISSISIIEDSKSNASNNIISSQVVGNTVNSDFRPLSEQSDTSLESVRVPEQKMNFVQSRAGAVMDEEIREFFTEELDEVLNAITEALPVWENVPQDEQLIGDIRRAFHTLKGSGRTVGYESLGECAWQHEQMLNRIIDKTLHVNSAIQNVIKDTTRLIQRQRKESGFVPNDGALLTQAYIAESLTEFLLENPQVNDDVAIAQLESIRRSILSDLGITTSTSSELSGADRVSREDLESLELPTLSDKSISLEEGQNRQSNLEVEKSAIGSNHENLGEKGFSDNSIQNVSAQENKTETSDFSSSEATVVENLISLDDKKDKVSESGSEKQTFVDNSHLKVDLDSSLTNHQESEFKNDKSIDAIDNAAIQTENTFIDKASLDNTELVKAEKTRNHSSLEAKAVFIDQEVSLKENSHSQDDVINVSVNEDKNQLTESLSQTTEIESESTHHQDNLIAFELDSSLKISEQEPTTVVEQSLSEDNVIDFEEVENNSSLNKDKNQLAESLSQTAEIESESTYHQDNLVDFALDNEASALQTNEAEQSTTVEHHLSGDNIIDFDFDFEEIDTKDNDAVDKEEQVSEIDIPSVDFSEFLTVENHSTDLSSDKNAFVSENLSEVASGSLEVKSKIETKDEYIMSSEVQAFSENIALNSEIEEFGSKNQITSTDASIINDNVFPLAGRIAGQGLADLDTLTVPESKASLANSAAEIDEEIVLFFLEELDEKIAEIETNIESWKQNINDTESVETLRRAFHTIKGSGRTVGYQALGEFGAQYERLLNDISEHRYAANSLIQETIDDGVELLKTLRTDTGFIEHPSALLTQALVAEAISHELQQNPNSDLQALSAKLFAEDSAAFSQDISITPVDSFVNFSENATLAESKVDLEDDKYLNASINSTEIEASNTASDVSDISAKGKQINFSSRLEEGFDNVSASNNVTSHSLSGTHYQTKERSDLIKELAQFLEKSLSDDVLDAEEANLLSTVLQSKLKQADFDFSDEQLSIFSKEVAAQLTGKISESTVSELLTGNSADTLPSDFSVQSAKESYQKNESSIALPYQNIAAILTRSLQMQPIDEDDEKALATAFKQELAALDIEQENISNALSQHLGHWIAQQNNSEAYKTLLDRVVRHLPSSSVQASLPKQYQHMAKMLAQNLQAQPLDEQDETILANALLTEIESMGYSSVDATLKKQLQEQLGTFAIQSSNATEYQALLSNILSKLEQTTEKPLDYEQMFSDIELTENTTQNLQDDKLVAKLATMAKEIASDENIDDIEVDLFQSQLREALSEVQEENALYGRLTSQLSEKLLDDEIAQALLQTTLETLQEEADKMASQTSEVVKSDNYSVEGKASSLVAGEDEVFASPRESILPLSKQEIIPEVEQISESHKPVATEIINLSNDDTSDNDIASISGAVDVNKIEDSETILDIKVSDNTENNQVSQIEKSVTETAFSKPQIDDISSEPSLLDGAEALWNKEYQVSETDKGLSKASSEKISESEFDGDLLDIQSTDKKFANISKNLIEKQSVGNRQIGNALSQPVVRLSEELSTIARHTSLSDAFSTKSDTRHPGMAAFLNAIDQFETLSQRAEKDSSPELIDDLIESVYDIEDVLDTSATPDWIWRMLDAIEQLLLMHKTQEGGLSLNAVSILRESAQLIEHYNNDNETSAEEANKTINALMSARQTLSSRMTPASLAVPAVATSDDVVSSQWQQSHEWTLDPNANSELVETFLDEAVMLLGRSQLEIERWDEQREQLGHLDVIRRDMHTLKGSARMAGYFAIGDLTHAVESMLESIIDGYSKPSNQAVAILSGAMWQAMLMLDAIRDGYLPQTDPYILNNINQYLGLPLPYPEVAENEKRIKAEEKAALKQPQIASVSALEQIPEQEAIVDKSAIEKVYGSSFDENIDPVLVDIFSDEAQELIEQAGVLLTEDLTKKSVVDELKRNMHTLKGGARLVGLVAIGDVSHLMESVIEQLGDVNETKLRQAKTLLGLGHETLYSMLDSVLRQEMPTPAGALNYSLEQFVKEGKFTLPTSSEIKESKLEFTQQDKPELETSFQKLQEESNIPSQTSEMVSERELLSEKIEEKLSVTTDLDESASMPLDKDSSEISSHQESTITKENFSSVEPTQTQVEETASQEEKIPEPSIASEVQRYVRVDAKLLDEMIAMVGETAIIRSRIENISSESEFNLTELTRIATRIDEQMRRLDNETEAQMLFRREAQEHDDEHFDPLEMDRFSEIQQLSRQLAEAINDLKNVQDTLATENTLLRNLSSQQGVIQRGLQERLLTTQLIRFDVNEARLKRLVRQTAKSVGKEVTLILEGGEVELERRLIEDILPAIEHMIRNAIGHGIEPEKERIAAGKPPIGVIKLSIIANASNVEIRILDDGRGFDYERIKEKAREKGWLNPDKENDHQYLNSLLMRSGFSTAKTVTQLSGRGVGMDVVNEMIKQRRGQLQVDSIPGQGTQFVITMPFSMSIAEVLLVGIAGQTYAAPMSAVAAISQLSREELERSYQGEETYHHYNGMDYRIYILGKYFNPNEFEWELETESVPALFVNAGGEPVVLYVDHIGNRLEIIVKNVNRQVLNVPGISGATILGDGDVVPVLDLLDLSRRINGLGESEDAVTYEEPQAHHILVVDDSVTMRKVSTRLLERNGYVVETAKDGLDAIEVLTRFTPDLILLDIEMPRMDGFEFASHVRQNSEHKTVPIVMVTSRTGEKHRERAEEIGVQGYLGKPYQEDVLIETLQSLIGGTDA</sequence>
<dbReference type="InterPro" id="IPR036890">
    <property type="entry name" value="HATPase_C_sf"/>
</dbReference>
<feature type="region of interest" description="Disordered" evidence="12">
    <location>
        <begin position="2250"/>
        <end position="2303"/>
    </location>
</feature>
<dbReference type="Proteomes" id="UP000254601">
    <property type="component" value="Unassembled WGS sequence"/>
</dbReference>
<evidence type="ECO:0000256" key="1">
    <source>
        <dbReference type="ARBA" id="ARBA00000085"/>
    </source>
</evidence>
<dbReference type="EC" id="2.7.13.3" evidence="2"/>
<evidence type="ECO:0000256" key="4">
    <source>
        <dbReference type="ARBA" id="ARBA00022553"/>
    </source>
</evidence>
<reference evidence="17 18" key="1">
    <citation type="submission" date="2018-06" db="EMBL/GenBank/DDBJ databases">
        <authorList>
            <consortium name="Pathogen Informatics"/>
            <person name="Doyle S."/>
        </authorList>
    </citation>
    <scope>NUCLEOTIDE SEQUENCE [LARGE SCALE GENOMIC DNA]</scope>
    <source>
        <strain evidence="17 18">NCTC13337</strain>
    </source>
</reference>
<dbReference type="SMART" id="SM01231">
    <property type="entry name" value="H-kinase_dim"/>
    <property type="match status" value="1"/>
</dbReference>
<dbReference type="RefSeq" id="WP_115305979.1">
    <property type="nucleotide sequence ID" value="NZ_UHIC01000001.1"/>
</dbReference>
<dbReference type="Gene3D" id="1.10.287.560">
    <property type="entry name" value="Histidine kinase CheA-like, homodimeric domain"/>
    <property type="match status" value="1"/>
</dbReference>
<feature type="domain" description="HPt" evidence="16">
    <location>
        <begin position="230"/>
        <end position="334"/>
    </location>
</feature>
<dbReference type="InterPro" id="IPR037006">
    <property type="entry name" value="CheA-like_homodim_sf"/>
</dbReference>
<feature type="domain" description="HPt" evidence="16">
    <location>
        <begin position="871"/>
        <end position="971"/>
    </location>
</feature>
<dbReference type="InterPro" id="IPR036641">
    <property type="entry name" value="HPT_dom_sf"/>
</dbReference>
<feature type="coiled-coil region" evidence="11">
    <location>
        <begin position="2399"/>
        <end position="2433"/>
    </location>
</feature>
<evidence type="ECO:0000313" key="18">
    <source>
        <dbReference type="Proteomes" id="UP000254601"/>
    </source>
</evidence>
<evidence type="ECO:0000256" key="9">
    <source>
        <dbReference type="PROSITE-ProRule" id="PRU00110"/>
    </source>
</evidence>
<dbReference type="Pfam" id="PF02895">
    <property type="entry name" value="H-kinase_dim"/>
    <property type="match status" value="1"/>
</dbReference>
<dbReference type="Pfam" id="PF01627">
    <property type="entry name" value="Hpt"/>
    <property type="match status" value="4"/>
</dbReference>
<dbReference type="InterPro" id="IPR002545">
    <property type="entry name" value="CheW-lke_dom"/>
</dbReference>
<dbReference type="SUPFAM" id="SSF55874">
    <property type="entry name" value="ATPase domain of HSP90 chaperone/DNA topoisomerase II/histidine kinase"/>
    <property type="match status" value="1"/>
</dbReference>
<dbReference type="PANTHER" id="PTHR43395:SF8">
    <property type="entry name" value="HISTIDINE KINASE"/>
    <property type="match status" value="1"/>
</dbReference>
<dbReference type="GO" id="GO:0000155">
    <property type="term" value="F:phosphorelay sensor kinase activity"/>
    <property type="evidence" value="ECO:0007669"/>
    <property type="project" value="InterPro"/>
</dbReference>
<keyword evidence="7" id="KW-0902">Two-component regulatory system</keyword>
<dbReference type="Gene3D" id="3.30.565.10">
    <property type="entry name" value="Histidine kinase-like ATPase, C-terminal domain"/>
    <property type="match status" value="1"/>
</dbReference>
<dbReference type="SUPFAM" id="SSF50341">
    <property type="entry name" value="CheW-like"/>
    <property type="match status" value="1"/>
</dbReference>